<dbReference type="EMBL" id="AZQP01000026">
    <property type="protein sequence ID" value="EYE88213.1"/>
    <property type="molecule type" value="Genomic_DNA"/>
</dbReference>
<sequence length="48" mass="5728">MLQLDMFNYKDYRGNDIIKELQNIDMLNITPIEAINLLYNLVQRAKKV</sequence>
<evidence type="ECO:0008006" key="3">
    <source>
        <dbReference type="Google" id="ProtNLM"/>
    </source>
</evidence>
<evidence type="ECO:0000313" key="1">
    <source>
        <dbReference type="EMBL" id="EYE88213.1"/>
    </source>
</evidence>
<protein>
    <recommendedName>
        <fullName evidence="3">DNA mismatch repair protein MutS</fullName>
    </recommendedName>
</protein>
<dbReference type="AlphaFoldDB" id="A0A017RTX2"/>
<proteinExistence type="predicted"/>
<reference evidence="1 2" key="1">
    <citation type="journal article" date="2014" name="Genome Announc.">
        <title>Draft Genome Sequence of Fervidicella metallireducens Strain AeBT, an Iron-Reducing Thermoanaerobe from the Great Artesian Basin.</title>
        <authorList>
            <person name="Patel B.K."/>
        </authorList>
    </citation>
    <scope>NUCLEOTIDE SEQUENCE [LARGE SCALE GENOMIC DNA]</scope>
    <source>
        <strain evidence="1 2">AeB</strain>
    </source>
</reference>
<dbReference type="STRING" id="1403537.Q428_09280"/>
<name>A0A017RTX2_9CLOT</name>
<accession>A0A017RTX2</accession>
<comment type="caution">
    <text evidence="1">The sequence shown here is derived from an EMBL/GenBank/DDBJ whole genome shotgun (WGS) entry which is preliminary data.</text>
</comment>
<evidence type="ECO:0000313" key="2">
    <source>
        <dbReference type="Proteomes" id="UP000019681"/>
    </source>
</evidence>
<keyword evidence="2" id="KW-1185">Reference proteome</keyword>
<gene>
    <name evidence="1" type="ORF">Q428_09280</name>
</gene>
<dbReference type="Proteomes" id="UP000019681">
    <property type="component" value="Unassembled WGS sequence"/>
</dbReference>
<organism evidence="1 2">
    <name type="scientific">Fervidicella metallireducens AeB</name>
    <dbReference type="NCBI Taxonomy" id="1403537"/>
    <lineage>
        <taxon>Bacteria</taxon>
        <taxon>Bacillati</taxon>
        <taxon>Bacillota</taxon>
        <taxon>Clostridia</taxon>
        <taxon>Eubacteriales</taxon>
        <taxon>Clostridiaceae</taxon>
        <taxon>Fervidicella</taxon>
    </lineage>
</organism>